<keyword evidence="2" id="KW-0833">Ubl conjugation pathway</keyword>
<dbReference type="EMBL" id="KM355972">
    <property type="protein sequence ID" value="AJE25532.1"/>
    <property type="molecule type" value="Genomic_DNA"/>
</dbReference>
<reference evidence="6" key="1">
    <citation type="submission" date="2014-08" db="EMBL/GenBank/DDBJ databases">
        <authorList>
            <person name="Edwards T."/>
        </authorList>
    </citation>
    <scope>NUCLEOTIDE SEQUENCE</scope>
</reference>
<evidence type="ECO:0000313" key="6">
    <source>
        <dbReference type="EMBL" id="AJE25532.1"/>
    </source>
</evidence>
<dbReference type="SUPFAM" id="SSF54495">
    <property type="entry name" value="UBC-like"/>
    <property type="match status" value="1"/>
</dbReference>
<dbReference type="AlphaFoldDB" id="A0A0U1YLH7"/>
<dbReference type="GO" id="GO:0005524">
    <property type="term" value="F:ATP binding"/>
    <property type="evidence" value="ECO:0007669"/>
    <property type="project" value="UniProtKB-KW"/>
</dbReference>
<gene>
    <name evidence="6" type="primary">UBC6</name>
</gene>
<dbReference type="PROSITE" id="PS50127">
    <property type="entry name" value="UBC_2"/>
    <property type="match status" value="1"/>
</dbReference>
<keyword evidence="1" id="KW-0547">Nucleotide-binding</keyword>
<dbReference type="InterPro" id="IPR000608">
    <property type="entry name" value="UBC"/>
</dbReference>
<reference evidence="6" key="2">
    <citation type="submission" date="2016-01" db="EMBL/GenBank/DDBJ databases">
        <title>Development of a RT-qPCR platform for the biosurfactant producer Starmerella bombicola.</title>
        <authorList>
            <person name="Roelants S.K.L.W."/>
            <person name="Ciesielska K."/>
            <person name="De Maeseneire S.L."/>
            <person name="Verweire S."/>
            <person name="Lequeux G."/>
            <person name="Beauprez J."/>
            <person name="Van Bogaert I.N.A."/>
            <person name="Pattyn F."/>
            <person name="Devreese B."/>
            <person name="Soetaert W."/>
        </authorList>
    </citation>
    <scope>NUCLEOTIDE SEQUENCE</scope>
</reference>
<organism evidence="6">
    <name type="scientific">Starmerella bombicola</name>
    <name type="common">Yeast</name>
    <name type="synonym">Candida bombicola</name>
    <dbReference type="NCBI Taxonomy" id="75736"/>
    <lineage>
        <taxon>Eukaryota</taxon>
        <taxon>Fungi</taxon>
        <taxon>Dikarya</taxon>
        <taxon>Ascomycota</taxon>
        <taxon>Saccharomycotina</taxon>
        <taxon>Dipodascomycetes</taxon>
        <taxon>Dipodascales</taxon>
        <taxon>Trichomonascaceae</taxon>
        <taxon>Starmerella</taxon>
    </lineage>
</organism>
<dbReference type="CDD" id="cd23799">
    <property type="entry name" value="UBCc_UBE2J"/>
    <property type="match status" value="1"/>
</dbReference>
<protein>
    <submittedName>
        <fullName evidence="6">Ubiquitin-conjugating enzyme</fullName>
    </submittedName>
</protein>
<evidence type="ECO:0000256" key="1">
    <source>
        <dbReference type="ARBA" id="ARBA00022741"/>
    </source>
</evidence>
<proteinExistence type="predicted"/>
<feature type="domain" description="UBC core" evidence="5">
    <location>
        <begin position="5"/>
        <end position="155"/>
    </location>
</feature>
<dbReference type="Gene3D" id="3.10.110.10">
    <property type="entry name" value="Ubiquitin Conjugating Enzyme"/>
    <property type="match status" value="1"/>
</dbReference>
<dbReference type="PANTHER" id="PTHR24067">
    <property type="entry name" value="UBIQUITIN-CONJUGATING ENZYME E2"/>
    <property type="match status" value="1"/>
</dbReference>
<dbReference type="InterPro" id="IPR050113">
    <property type="entry name" value="Ub_conjugating_enzyme"/>
</dbReference>
<name>A0A0U1YLH7_STABO</name>
<keyword evidence="4" id="KW-1133">Transmembrane helix</keyword>
<feature type="transmembrane region" description="Helical" evidence="4">
    <location>
        <begin position="224"/>
        <end position="248"/>
    </location>
</feature>
<evidence type="ECO:0000256" key="3">
    <source>
        <dbReference type="ARBA" id="ARBA00022840"/>
    </source>
</evidence>
<keyword evidence="4" id="KW-0472">Membrane</keyword>
<dbReference type="InterPro" id="IPR016135">
    <property type="entry name" value="UBQ-conjugating_enzyme/RWD"/>
</dbReference>
<dbReference type="FunFam" id="3.10.110.10:FF:000109">
    <property type="entry name" value="Ubiquitin-conjugating enzyme E2 J2-like"/>
    <property type="match status" value="1"/>
</dbReference>
<evidence type="ECO:0000259" key="5">
    <source>
        <dbReference type="PROSITE" id="PS50127"/>
    </source>
</evidence>
<keyword evidence="4" id="KW-0812">Transmembrane</keyword>
<evidence type="ECO:0000256" key="2">
    <source>
        <dbReference type="ARBA" id="ARBA00022786"/>
    </source>
</evidence>
<keyword evidence="3" id="KW-0067">ATP-binding</keyword>
<dbReference type="SMART" id="SM00212">
    <property type="entry name" value="UBCc"/>
    <property type="match status" value="1"/>
</dbReference>
<sequence>MASRMATKRLTLEYKSLRESPTPYIDARPSDQDILQWYYVITGPPDTPFAGGQYLGDLKFPPNYPYSPPSIRMLTPSGRFDPGARLCLNMSDFHPETWNPAWNVSTILTGLLSFMCSSEITTGAMQTSTQKKIEFSKRSVKWNMRNPIFIELFSDIHEEIKQSVPDYDTVATIEVIPPTPGDLVKRIHSSYRASAFEAAQQSARAIHKEHLDARRQNIKDDGDGGFPMQTALVVAGAVLAVVVAYAYLC</sequence>
<dbReference type="Pfam" id="PF00179">
    <property type="entry name" value="UQ_con"/>
    <property type="match status" value="1"/>
</dbReference>
<evidence type="ECO:0000256" key="4">
    <source>
        <dbReference type="SAM" id="Phobius"/>
    </source>
</evidence>
<accession>A0A0U1YLH7</accession>